<dbReference type="AlphaFoldDB" id="A0A1L5PZ82"/>
<accession>A0A1L5PZ82</accession>
<protein>
    <submittedName>
        <fullName evidence="1">Uncharacterized protein</fullName>
    </submittedName>
</protein>
<evidence type="ECO:0000313" key="1">
    <source>
        <dbReference type="EMBL" id="APO85487.1"/>
    </source>
</evidence>
<organism evidence="1 2">
    <name type="scientific">Pseudomonas putida</name>
    <name type="common">Arthrobacter siderocapsulatus</name>
    <dbReference type="NCBI Taxonomy" id="303"/>
    <lineage>
        <taxon>Bacteria</taxon>
        <taxon>Pseudomonadati</taxon>
        <taxon>Pseudomonadota</taxon>
        <taxon>Gammaproteobacteria</taxon>
        <taxon>Pseudomonadales</taxon>
        <taxon>Pseudomonadaceae</taxon>
        <taxon>Pseudomonas</taxon>
    </lineage>
</organism>
<sequence length="64" mass="6367">MGGWGLVGIEDLLIGVACAGLFAGLPAPTGSPQILKLCGACGSGQAREEAGTGKHCLRPEKCLS</sequence>
<evidence type="ECO:0000313" key="2">
    <source>
        <dbReference type="Proteomes" id="UP000185146"/>
    </source>
</evidence>
<dbReference type="Proteomes" id="UP000185146">
    <property type="component" value="Chromosome"/>
</dbReference>
<gene>
    <name evidence="1" type="ORF">BL240_21050</name>
</gene>
<proteinExistence type="predicted"/>
<reference evidence="1 2" key="1">
    <citation type="submission" date="2016-12" db="EMBL/GenBank/DDBJ databases">
        <title>Draft Genome Sequence of Mercury Resistant Pseudomonas DRA525.</title>
        <authorList>
            <person name="Drace K.M."/>
        </authorList>
    </citation>
    <scope>NUCLEOTIDE SEQUENCE [LARGE SCALE GENOMIC DNA]</scope>
    <source>
        <strain evidence="1 2">DRA525</strain>
    </source>
</reference>
<dbReference type="EMBL" id="CP018743">
    <property type="protein sequence ID" value="APO85487.1"/>
    <property type="molecule type" value="Genomic_DNA"/>
</dbReference>
<name>A0A1L5PZ82_PSEPU</name>